<proteinExistence type="predicted"/>
<dbReference type="Pfam" id="PF13173">
    <property type="entry name" value="AAA_14"/>
    <property type="match status" value="1"/>
</dbReference>
<organism evidence="3 4">
    <name type="scientific">Candidatus Onthovivens merdipullorum</name>
    <dbReference type="NCBI Taxonomy" id="2840889"/>
    <lineage>
        <taxon>Bacteria</taxon>
        <taxon>Bacillati</taxon>
        <taxon>Bacillota</taxon>
        <taxon>Bacilli</taxon>
        <taxon>Bacillales</taxon>
        <taxon>Candidatus Onthovivens</taxon>
    </lineage>
</organism>
<evidence type="ECO:0000313" key="4">
    <source>
        <dbReference type="Proteomes" id="UP000823613"/>
    </source>
</evidence>
<comment type="caution">
    <text evidence="3">The sequence shown here is derived from an EMBL/GenBank/DDBJ whole genome shotgun (WGS) entry which is preliminary data.</text>
</comment>
<dbReference type="Pfam" id="PF13635">
    <property type="entry name" value="DUF4143"/>
    <property type="match status" value="1"/>
</dbReference>
<dbReference type="AlphaFoldDB" id="A0A9D9DGM6"/>
<evidence type="ECO:0000259" key="1">
    <source>
        <dbReference type="Pfam" id="PF13173"/>
    </source>
</evidence>
<dbReference type="SUPFAM" id="SSF52540">
    <property type="entry name" value="P-loop containing nucleoside triphosphate hydrolases"/>
    <property type="match status" value="1"/>
</dbReference>
<dbReference type="InterPro" id="IPR025420">
    <property type="entry name" value="DUF4143"/>
</dbReference>
<dbReference type="GO" id="GO:0005524">
    <property type="term" value="F:ATP binding"/>
    <property type="evidence" value="ECO:0007669"/>
    <property type="project" value="UniProtKB-KW"/>
</dbReference>
<feature type="domain" description="DUF4143" evidence="2">
    <location>
        <begin position="244"/>
        <end position="375"/>
    </location>
</feature>
<dbReference type="PANTHER" id="PTHR33295:SF7">
    <property type="entry name" value="ATPASE"/>
    <property type="match status" value="1"/>
</dbReference>
<keyword evidence="3" id="KW-0067">ATP-binding</keyword>
<keyword evidence="3" id="KW-0547">Nucleotide-binding</keyword>
<sequence>MLKRKITQKMIEWKRSLTIKKKALIIKGLRQVGKTTSVLDFAKNEYENVAYINFTFNKSLKDIFDSDLNVDEIIRNLTLRLKDITFIPYKTVIIFDELQECPGARTAIKLFMLDGRFDIIATGSLLGLRGYNKGKSYEIPVGFEEIIEMYPLDFEEYLWARGVKEEVIDYIKDCFNKKTKVDEFINNELLNIFKEYICVGGMPDVVDTFLKTNDFNEMEKIKRSLLNSFQDDFGKHLEDSGDTLVNNQELNKIMTVYRSIPNQLAKENKKFMFSQVKEKGSNREFGDAINWLIEYGLVSKCYNLKSLELPLEGNKIEDCFKLYFNDTGLFLSLLDLNTYKDIIDGTLKVYKGAIYENVIADIFHKLGKKLYYFNKTFE</sequence>
<dbReference type="PANTHER" id="PTHR33295">
    <property type="entry name" value="ATPASE"/>
    <property type="match status" value="1"/>
</dbReference>
<evidence type="ECO:0000259" key="2">
    <source>
        <dbReference type="Pfam" id="PF13635"/>
    </source>
</evidence>
<accession>A0A9D9DGM6</accession>
<feature type="non-terminal residue" evidence="3">
    <location>
        <position position="378"/>
    </location>
</feature>
<evidence type="ECO:0000313" key="3">
    <source>
        <dbReference type="EMBL" id="MBO8427322.1"/>
    </source>
</evidence>
<reference evidence="3" key="1">
    <citation type="submission" date="2020-10" db="EMBL/GenBank/DDBJ databases">
        <authorList>
            <person name="Gilroy R."/>
        </authorList>
    </citation>
    <scope>NUCLEOTIDE SEQUENCE</scope>
    <source>
        <strain evidence="3">11159</strain>
    </source>
</reference>
<feature type="domain" description="AAA" evidence="1">
    <location>
        <begin position="21"/>
        <end position="158"/>
    </location>
</feature>
<dbReference type="InterPro" id="IPR041682">
    <property type="entry name" value="AAA_14"/>
</dbReference>
<reference evidence="3" key="2">
    <citation type="journal article" date="2021" name="PeerJ">
        <title>Extensive microbial diversity within the chicken gut microbiome revealed by metagenomics and culture.</title>
        <authorList>
            <person name="Gilroy R."/>
            <person name="Ravi A."/>
            <person name="Getino M."/>
            <person name="Pursley I."/>
            <person name="Horton D.L."/>
            <person name="Alikhan N.F."/>
            <person name="Baker D."/>
            <person name="Gharbi K."/>
            <person name="Hall N."/>
            <person name="Watson M."/>
            <person name="Adriaenssens E.M."/>
            <person name="Foster-Nyarko E."/>
            <person name="Jarju S."/>
            <person name="Secka A."/>
            <person name="Antonio M."/>
            <person name="Oren A."/>
            <person name="Chaudhuri R.R."/>
            <person name="La Ragione R."/>
            <person name="Hildebrand F."/>
            <person name="Pallen M.J."/>
        </authorList>
    </citation>
    <scope>NUCLEOTIDE SEQUENCE</scope>
    <source>
        <strain evidence="3">11159</strain>
    </source>
</reference>
<dbReference type="EMBL" id="JADIMY010000044">
    <property type="protein sequence ID" value="MBO8427322.1"/>
    <property type="molecule type" value="Genomic_DNA"/>
</dbReference>
<dbReference type="InterPro" id="IPR027417">
    <property type="entry name" value="P-loop_NTPase"/>
</dbReference>
<protein>
    <submittedName>
        <fullName evidence="3">ATP-binding protein</fullName>
    </submittedName>
</protein>
<dbReference type="Proteomes" id="UP000823613">
    <property type="component" value="Unassembled WGS sequence"/>
</dbReference>
<gene>
    <name evidence="3" type="ORF">IAC58_02025</name>
</gene>
<name>A0A9D9DGM6_9BACL</name>